<accession>A0A6L5XA92</accession>
<comment type="similarity">
    <text evidence="1">Belongs to the ROK (NagC/XylR) family.</text>
</comment>
<dbReference type="PROSITE" id="PS01125">
    <property type="entry name" value="ROK"/>
    <property type="match status" value="1"/>
</dbReference>
<dbReference type="PANTHER" id="PTHR18964">
    <property type="entry name" value="ROK (REPRESSOR, ORF, KINASE) FAMILY"/>
    <property type="match status" value="1"/>
</dbReference>
<dbReference type="InterPro" id="IPR043129">
    <property type="entry name" value="ATPase_NBD"/>
</dbReference>
<evidence type="ECO:0000313" key="9">
    <source>
        <dbReference type="EMBL" id="MSS15432.1"/>
    </source>
</evidence>
<evidence type="ECO:0000256" key="7">
    <source>
        <dbReference type="ARBA" id="ARBA00022840"/>
    </source>
</evidence>
<evidence type="ECO:0000256" key="2">
    <source>
        <dbReference type="ARBA" id="ARBA00012323"/>
    </source>
</evidence>
<dbReference type="EC" id="2.7.1.2" evidence="2"/>
<keyword evidence="6 9" id="KW-0418">Kinase</keyword>
<dbReference type="GO" id="GO:0005737">
    <property type="term" value="C:cytoplasm"/>
    <property type="evidence" value="ECO:0007669"/>
    <property type="project" value="InterPro"/>
</dbReference>
<dbReference type="InterPro" id="IPR004654">
    <property type="entry name" value="ROK_glcA"/>
</dbReference>
<dbReference type="AlphaFoldDB" id="A0A6L5XA92"/>
<evidence type="ECO:0000256" key="8">
    <source>
        <dbReference type="ARBA" id="ARBA00032386"/>
    </source>
</evidence>
<dbReference type="Gene3D" id="3.30.420.40">
    <property type="match status" value="2"/>
</dbReference>
<dbReference type="SUPFAM" id="SSF53067">
    <property type="entry name" value="Actin-like ATPase domain"/>
    <property type="match status" value="1"/>
</dbReference>
<proteinExistence type="inferred from homology"/>
<evidence type="ECO:0000256" key="5">
    <source>
        <dbReference type="ARBA" id="ARBA00022741"/>
    </source>
</evidence>
<dbReference type="EMBL" id="VULZ01000011">
    <property type="protein sequence ID" value="MSS15432.1"/>
    <property type="molecule type" value="Genomic_DNA"/>
</dbReference>
<dbReference type="InterPro" id="IPR049874">
    <property type="entry name" value="ROK_cs"/>
</dbReference>
<dbReference type="PANTHER" id="PTHR18964:SF149">
    <property type="entry name" value="BIFUNCTIONAL UDP-N-ACETYLGLUCOSAMINE 2-EPIMERASE_N-ACETYLMANNOSAMINE KINASE"/>
    <property type="match status" value="1"/>
</dbReference>
<reference evidence="9 10" key="1">
    <citation type="submission" date="2019-08" db="EMBL/GenBank/DDBJ databases">
        <title>In-depth cultivation of the pig gut microbiome towards novel bacterial diversity and tailored functional studies.</title>
        <authorList>
            <person name="Wylensek D."/>
            <person name="Hitch T.C.A."/>
            <person name="Clavel T."/>
        </authorList>
    </citation>
    <scope>NUCLEOTIDE SEQUENCE [LARGE SCALE GENOMIC DNA]</scope>
    <source>
        <strain evidence="9 10">Oil+RF-744-WCA-WT-11</strain>
    </source>
</reference>
<dbReference type="GO" id="GO:0006096">
    <property type="term" value="P:glycolytic process"/>
    <property type="evidence" value="ECO:0007669"/>
    <property type="project" value="InterPro"/>
</dbReference>
<dbReference type="Proteomes" id="UP000481852">
    <property type="component" value="Unassembled WGS sequence"/>
</dbReference>
<sequence>MKKYCFGIDIGGTTVKCGFFNTEGDLLEKWEIPTRTEENGSRILPDIAQTINDKIAERGLDKGEIEGIGIDVPGPVHEDGHVDFAVNLHWGVVDIVGEMEKLTGIRTKALNDANAAALGECWKGGGAGYHNLIMVTLGTGIGGGIVINDKVIAGAHGAGGEIGHGHATEELTEPCNCGNVGCLEQVASATGIVRLAKMRLEKDDKPSVLRGRNFSAKDIWDAVKAGDEVADEIAEKFGFYLGRELSIYTVVSDPQLIVIGGGMSKAGTVVLDYIQKYYRQYAFAACKEVEFALATLGNDAGIYGAAKVVL</sequence>
<keyword evidence="10" id="KW-1185">Reference proteome</keyword>
<evidence type="ECO:0000256" key="4">
    <source>
        <dbReference type="ARBA" id="ARBA00022679"/>
    </source>
</evidence>
<keyword evidence="7" id="KW-0067">ATP-binding</keyword>
<gene>
    <name evidence="9" type="ORF">FYJ35_10360</name>
</gene>
<evidence type="ECO:0000256" key="1">
    <source>
        <dbReference type="ARBA" id="ARBA00006479"/>
    </source>
</evidence>
<comment type="caution">
    <text evidence="9">The sequence shown here is derived from an EMBL/GenBank/DDBJ whole genome shotgun (WGS) entry which is preliminary data.</text>
</comment>
<evidence type="ECO:0000256" key="3">
    <source>
        <dbReference type="ARBA" id="ARBA00014701"/>
    </source>
</evidence>
<dbReference type="Pfam" id="PF00480">
    <property type="entry name" value="ROK"/>
    <property type="match status" value="1"/>
</dbReference>
<dbReference type="RefSeq" id="WP_154526269.1">
    <property type="nucleotide sequence ID" value="NZ_JAXFIP010000002.1"/>
</dbReference>
<name>A0A6L5XA92_9FIRM</name>
<dbReference type="GO" id="GO:0004340">
    <property type="term" value="F:glucokinase activity"/>
    <property type="evidence" value="ECO:0007669"/>
    <property type="project" value="UniProtKB-EC"/>
</dbReference>
<keyword evidence="4 9" id="KW-0808">Transferase</keyword>
<organism evidence="9 10">
    <name type="scientific">Porcincola intestinalis</name>
    <dbReference type="NCBI Taxonomy" id="2606632"/>
    <lineage>
        <taxon>Bacteria</taxon>
        <taxon>Bacillati</taxon>
        <taxon>Bacillota</taxon>
        <taxon>Clostridia</taxon>
        <taxon>Lachnospirales</taxon>
        <taxon>Lachnospiraceae</taxon>
        <taxon>Porcincola</taxon>
    </lineage>
</organism>
<evidence type="ECO:0000313" key="10">
    <source>
        <dbReference type="Proteomes" id="UP000481852"/>
    </source>
</evidence>
<keyword evidence="5" id="KW-0547">Nucleotide-binding</keyword>
<evidence type="ECO:0000256" key="6">
    <source>
        <dbReference type="ARBA" id="ARBA00022777"/>
    </source>
</evidence>
<dbReference type="NCBIfam" id="TIGR00744">
    <property type="entry name" value="ROK_glcA_fam"/>
    <property type="match status" value="1"/>
</dbReference>
<dbReference type="InterPro" id="IPR000600">
    <property type="entry name" value="ROK"/>
</dbReference>
<dbReference type="GO" id="GO:0005524">
    <property type="term" value="F:ATP binding"/>
    <property type="evidence" value="ECO:0007669"/>
    <property type="project" value="UniProtKB-KW"/>
</dbReference>
<protein>
    <recommendedName>
        <fullName evidence="3">Glucokinase</fullName>
        <ecNumber evidence="2">2.7.1.2</ecNumber>
    </recommendedName>
    <alternativeName>
        <fullName evidence="8">Glucose kinase</fullName>
    </alternativeName>
</protein>